<sequence>MFKKLIYFVITAVLILSSLQISAFAKDTTITIKAGQVFNLFDYLKDVGDKLTVIYSEDNSKIVFQVVSKSTDEKGDYILCNITNKDGTSQQKFYLPYI</sequence>
<feature type="signal peptide" evidence="1">
    <location>
        <begin position="1"/>
        <end position="25"/>
    </location>
</feature>
<feature type="non-terminal residue" evidence="2">
    <location>
        <position position="98"/>
    </location>
</feature>
<keyword evidence="1" id="KW-0732">Signal</keyword>
<dbReference type="Proteomes" id="UP000529861">
    <property type="component" value="Unassembled WGS sequence"/>
</dbReference>
<evidence type="ECO:0000313" key="3">
    <source>
        <dbReference type="Proteomes" id="UP000529861"/>
    </source>
</evidence>
<gene>
    <name evidence="2" type="ORF">HKI81_11175</name>
</gene>
<name>A0A7Y2L8R5_9THEO</name>
<reference evidence="2 3" key="1">
    <citation type="submission" date="2020-04" db="EMBL/GenBank/DDBJ databases">
        <title>Draft genome sequence of Caldanaerobacter sunterraneus. strain 1523vc isolated from Griffin hot spring, Kamchatka, Russia.</title>
        <authorList>
            <person name="Toshchakov S.V."/>
            <person name="Podosokorskaya O.A."/>
            <person name="Kublanov I.V."/>
            <person name="Korzhenkov A."/>
            <person name="Patrushev M.V."/>
        </authorList>
    </citation>
    <scope>NUCLEOTIDE SEQUENCE [LARGE SCALE GENOMIC DNA]</scope>
    <source>
        <strain evidence="2 3">1523vc</strain>
    </source>
</reference>
<accession>A0A7Y2L8R5</accession>
<proteinExistence type="predicted"/>
<dbReference type="EMBL" id="JABEQB010000038">
    <property type="protein sequence ID" value="NNG67757.1"/>
    <property type="molecule type" value="Genomic_DNA"/>
</dbReference>
<comment type="caution">
    <text evidence="2">The sequence shown here is derived from an EMBL/GenBank/DDBJ whole genome shotgun (WGS) entry which is preliminary data.</text>
</comment>
<protein>
    <submittedName>
        <fullName evidence="2">Uncharacterized protein</fullName>
    </submittedName>
</protein>
<dbReference type="AlphaFoldDB" id="A0A7Y2L8R5"/>
<feature type="chain" id="PRO_5031551275" evidence="1">
    <location>
        <begin position="26"/>
        <end position="98"/>
    </location>
</feature>
<evidence type="ECO:0000313" key="2">
    <source>
        <dbReference type="EMBL" id="NNG67757.1"/>
    </source>
</evidence>
<evidence type="ECO:0000256" key="1">
    <source>
        <dbReference type="SAM" id="SignalP"/>
    </source>
</evidence>
<organism evidence="2 3">
    <name type="scientific">Caldanaerobacter subterraneus</name>
    <dbReference type="NCBI Taxonomy" id="911092"/>
    <lineage>
        <taxon>Bacteria</taxon>
        <taxon>Bacillati</taxon>
        <taxon>Bacillota</taxon>
        <taxon>Clostridia</taxon>
        <taxon>Thermoanaerobacterales</taxon>
        <taxon>Thermoanaerobacteraceae</taxon>
        <taxon>Caldanaerobacter</taxon>
    </lineage>
</organism>